<evidence type="ECO:0000256" key="12">
    <source>
        <dbReference type="ARBA" id="ARBA00022824"/>
    </source>
</evidence>
<reference evidence="36" key="2">
    <citation type="submission" date="2016-10" db="EMBL/GenBank/DDBJ databases">
        <authorList>
            <person name="de Groot N.N."/>
        </authorList>
    </citation>
    <scope>NUCLEOTIDE SEQUENCE [LARGE SCALE GENOMIC DNA]</scope>
    <source>
        <strain evidence="36">ATCC 20501</strain>
    </source>
</reference>
<dbReference type="FunFam" id="3.50.50.60:FF:000159">
    <property type="entry name" value="Dimethylaniline monooxygenase [N-oxide-forming]"/>
    <property type="match status" value="1"/>
</dbReference>
<comment type="function">
    <text evidence="24">Acts as a Baeyer-Villiger monooxygenase on a broad range of substrates. Catalyzes the insertion of an oxygen atom into a carbon-carbon bond adjacent to a carbonyl, which converts ketones to esters. Active on diverse carbonyl compounds, whereas soft nucleophiles are mostly non- or poorly reactive. In contrast with other forms of FMO it is non- or poorly active on 'classical' substrates such as drugs, pesticides, and dietary components containing soft nucleophilic heteroatoms. Able to oxidize drug molecules bearing a carbonyl group on an aliphatic chain, such as nabumetone and pentoxifylline. Also, in the absence of substrates, shows slow but yet significant NADPH oxidase activity. Acts as a positive modulator of cholesterol biosynthesis as well as glucose homeostasis, promoting metabolic aging via pleiotropic effects.</text>
</comment>
<name>A0A1H5ZN54_9PSEU</name>
<evidence type="ECO:0000256" key="6">
    <source>
        <dbReference type="ARBA" id="ARBA00012698"/>
    </source>
</evidence>
<keyword evidence="13" id="KW-0274">FAD</keyword>
<evidence type="ECO:0000256" key="8">
    <source>
        <dbReference type="ARBA" id="ARBA00022481"/>
    </source>
</evidence>
<dbReference type="GO" id="GO:0004499">
    <property type="term" value="F:N,N-dimethylaniline monooxygenase activity"/>
    <property type="evidence" value="ECO:0007669"/>
    <property type="project" value="InterPro"/>
</dbReference>
<evidence type="ECO:0000256" key="32">
    <source>
        <dbReference type="ARBA" id="ARBA00048990"/>
    </source>
</evidence>
<keyword evidence="12" id="KW-0256">Endoplasmic reticulum</keyword>
<evidence type="ECO:0000256" key="10">
    <source>
        <dbReference type="ARBA" id="ARBA00022630"/>
    </source>
</evidence>
<proteinExistence type="inferred from homology"/>
<dbReference type="PRINTS" id="PR00370">
    <property type="entry name" value="FMOXYGENASE"/>
</dbReference>
<dbReference type="AlphaFoldDB" id="A0A1H5ZN54"/>
<dbReference type="InterPro" id="IPR050346">
    <property type="entry name" value="FMO-like"/>
</dbReference>
<dbReference type="InterPro" id="IPR000960">
    <property type="entry name" value="Flavin_mOase"/>
</dbReference>
<keyword evidence="17" id="KW-0560">Oxidoreductase</keyword>
<keyword evidence="11" id="KW-0812">Transmembrane</keyword>
<comment type="catalytic activity">
    <reaction evidence="32">
        <text>heptan-4-one + NADPH + O2 + H(+) = propyl butanoate + NADP(+) + H2O</text>
        <dbReference type="Rhea" id="RHEA:54852"/>
        <dbReference type="ChEBI" id="CHEBI:15377"/>
        <dbReference type="ChEBI" id="CHEBI:15378"/>
        <dbReference type="ChEBI" id="CHEBI:15379"/>
        <dbReference type="ChEBI" id="CHEBI:57783"/>
        <dbReference type="ChEBI" id="CHEBI:58349"/>
        <dbReference type="ChEBI" id="CHEBI:89484"/>
        <dbReference type="ChEBI" id="CHEBI:89719"/>
    </reaction>
    <physiologicalReaction direction="left-to-right" evidence="32">
        <dbReference type="Rhea" id="RHEA:54853"/>
    </physiologicalReaction>
</comment>
<protein>
    <recommendedName>
        <fullName evidence="7">Flavin-containing monooxygenase 5</fullName>
        <ecNumber evidence="6">1.6.3.1</ecNumber>
    </recommendedName>
    <alternativeName>
        <fullName evidence="23">Dimethylaniline monooxygenase [N-oxide-forming] 5</fullName>
    </alternativeName>
    <alternativeName>
        <fullName evidence="21">Dimethylaniline oxidase 5</fullName>
    </alternativeName>
    <alternativeName>
        <fullName evidence="22">NADPH oxidase</fullName>
    </alternativeName>
</protein>
<reference evidence="38 39" key="1">
    <citation type="submission" date="2016-10" db="EMBL/GenBank/DDBJ databases">
        <authorList>
            <person name="Varghese N."/>
            <person name="Submissions S."/>
        </authorList>
    </citation>
    <scope>NUCLEOTIDE SEQUENCE [LARGE SCALE GENOMIC DNA]</scope>
    <source>
        <strain evidence="39">ATCC 20501</strain>
        <strain evidence="37 38">CGMCC 4.3529</strain>
    </source>
</reference>
<feature type="region of interest" description="Disordered" evidence="35">
    <location>
        <begin position="430"/>
        <end position="451"/>
    </location>
</feature>
<evidence type="ECO:0000256" key="13">
    <source>
        <dbReference type="ARBA" id="ARBA00022827"/>
    </source>
</evidence>
<evidence type="ECO:0000256" key="26">
    <source>
        <dbReference type="ARBA" id="ARBA00047574"/>
    </source>
</evidence>
<evidence type="ECO:0000256" key="19">
    <source>
        <dbReference type="ARBA" id="ARBA00023098"/>
    </source>
</evidence>
<evidence type="ECO:0000256" key="27">
    <source>
        <dbReference type="ARBA" id="ARBA00047855"/>
    </source>
</evidence>
<dbReference type="PANTHER" id="PTHR23023">
    <property type="entry name" value="DIMETHYLANILINE MONOOXYGENASE"/>
    <property type="match status" value="1"/>
</dbReference>
<comment type="catalytic activity">
    <reaction evidence="29">
        <text>hexan-3-one + NADPH + O2 + H(+) = ethyl butanoate + NADP(+) + H2O</text>
        <dbReference type="Rhea" id="RHEA:54844"/>
        <dbReference type="ChEBI" id="CHEBI:15377"/>
        <dbReference type="ChEBI" id="CHEBI:15378"/>
        <dbReference type="ChEBI" id="CHEBI:15379"/>
        <dbReference type="ChEBI" id="CHEBI:57783"/>
        <dbReference type="ChEBI" id="CHEBI:58349"/>
        <dbReference type="ChEBI" id="CHEBI:88764"/>
        <dbReference type="ChEBI" id="CHEBI:89891"/>
    </reaction>
    <physiologicalReaction direction="left-to-right" evidence="29">
        <dbReference type="Rhea" id="RHEA:54845"/>
    </physiologicalReaction>
</comment>
<keyword evidence="16" id="KW-1133">Transmembrane helix</keyword>
<evidence type="ECO:0000256" key="34">
    <source>
        <dbReference type="ARBA" id="ARBA00049475"/>
    </source>
</evidence>
<sequence length="451" mass="50141">MSAPPRVCVIGAGSSGIATAKVLLERGIPFDCFELSDRIGGNWVWGNRNGISAAYRSLHINTSRERMAFSDFPMPAHLPDFARHDQVAAYFDAYADHFGLREHITFRTGVRHVAPLPGGGFDVALSTGETRRYQAVCVANGHHWDPRWPDPAFPGAETTGIEQIHSHRYTDESQLVGKRVVVVGMGNSAVDIAVDASYHAAATYLSARRGAHIIPKYVFGRPYDQIAGSERIPGWVRWPLARLLLRSVTGRMTRYGLPAPDHKFAQAHPTMSSRVLDRLAHGAIHPKPNIARLDRSEVVFTDGSRAAADLVVYCTGYRISFPFFDAAFLDPGEDNEIRLYQRVFHPRVPGLYFIGLVQPLGAIMPIAERQSELVADHLQGSYALPDRLAMLAEIAKHRQAVAKRYVASRRHTIQVDFDDYMRELSRERLRGAKRNEPGARAAMRAVSRTSA</sequence>
<dbReference type="InterPro" id="IPR036188">
    <property type="entry name" value="FAD/NAD-bd_sf"/>
</dbReference>
<evidence type="ECO:0000256" key="18">
    <source>
        <dbReference type="ARBA" id="ARBA00023033"/>
    </source>
</evidence>
<dbReference type="GO" id="GO:0016174">
    <property type="term" value="F:NAD(P)H oxidase H2O2-forming activity"/>
    <property type="evidence" value="ECO:0007669"/>
    <property type="project" value="UniProtKB-EC"/>
</dbReference>
<comment type="cofactor">
    <cofactor evidence="1">
        <name>FAD</name>
        <dbReference type="ChEBI" id="CHEBI:57692"/>
    </cofactor>
</comment>
<dbReference type="SMR" id="A0A1H5ZN54"/>
<evidence type="ECO:0000256" key="17">
    <source>
        <dbReference type="ARBA" id="ARBA00023002"/>
    </source>
</evidence>
<evidence type="ECO:0000313" key="38">
    <source>
        <dbReference type="Proteomes" id="UP000199690"/>
    </source>
</evidence>
<evidence type="ECO:0000256" key="9">
    <source>
        <dbReference type="ARBA" id="ARBA00022553"/>
    </source>
</evidence>
<evidence type="ECO:0000256" key="7">
    <source>
        <dbReference type="ARBA" id="ARBA00019213"/>
    </source>
</evidence>
<evidence type="ECO:0000256" key="23">
    <source>
        <dbReference type="ARBA" id="ARBA00033301"/>
    </source>
</evidence>
<dbReference type="Pfam" id="PF00743">
    <property type="entry name" value="FMO-like"/>
    <property type="match status" value="1"/>
</dbReference>
<evidence type="ECO:0000256" key="15">
    <source>
        <dbReference type="ARBA" id="ARBA00022857"/>
    </source>
</evidence>
<dbReference type="GO" id="GO:0050660">
    <property type="term" value="F:flavin adenine dinucleotide binding"/>
    <property type="evidence" value="ECO:0007669"/>
    <property type="project" value="InterPro"/>
</dbReference>
<evidence type="ECO:0000313" key="39">
    <source>
        <dbReference type="Proteomes" id="UP000236729"/>
    </source>
</evidence>
<evidence type="ECO:0000256" key="33">
    <source>
        <dbReference type="ARBA" id="ARBA00049443"/>
    </source>
</evidence>
<dbReference type="Gene3D" id="3.50.50.60">
    <property type="entry name" value="FAD/NAD(P)-binding domain"/>
    <property type="match status" value="1"/>
</dbReference>
<evidence type="ECO:0000256" key="11">
    <source>
        <dbReference type="ARBA" id="ARBA00022692"/>
    </source>
</evidence>
<evidence type="ECO:0000313" key="36">
    <source>
        <dbReference type="EMBL" id="SEG37097.1"/>
    </source>
</evidence>
<keyword evidence="14" id="KW-0492">Microsome</keyword>
<keyword evidence="20" id="KW-0472">Membrane</keyword>
<comment type="catalytic activity">
    <reaction evidence="28">
        <text>NADPH + O2 + H(+) = H2O2 + NADP(+)</text>
        <dbReference type="Rhea" id="RHEA:11260"/>
        <dbReference type="ChEBI" id="CHEBI:15378"/>
        <dbReference type="ChEBI" id="CHEBI:15379"/>
        <dbReference type="ChEBI" id="CHEBI:16240"/>
        <dbReference type="ChEBI" id="CHEBI:57783"/>
        <dbReference type="ChEBI" id="CHEBI:58349"/>
        <dbReference type="EC" id="1.6.3.1"/>
    </reaction>
    <physiologicalReaction direction="left-to-right" evidence="28">
        <dbReference type="Rhea" id="RHEA:11261"/>
    </physiologicalReaction>
</comment>
<keyword evidence="19" id="KW-0443">Lipid metabolism</keyword>
<evidence type="ECO:0000256" key="29">
    <source>
        <dbReference type="ARBA" id="ARBA00047977"/>
    </source>
</evidence>
<evidence type="ECO:0000256" key="14">
    <source>
        <dbReference type="ARBA" id="ARBA00022848"/>
    </source>
</evidence>
<evidence type="ECO:0000256" key="35">
    <source>
        <dbReference type="SAM" id="MobiDB-lite"/>
    </source>
</evidence>
<comment type="catalytic activity">
    <reaction evidence="33">
        <text>N,N-dimethylaniline + NADPH + O2 + H(+) = N,N-dimethylaniline N-oxide + NADP(+) + H2O</text>
        <dbReference type="Rhea" id="RHEA:24468"/>
        <dbReference type="ChEBI" id="CHEBI:15377"/>
        <dbReference type="ChEBI" id="CHEBI:15378"/>
        <dbReference type="ChEBI" id="CHEBI:15379"/>
        <dbReference type="ChEBI" id="CHEBI:16269"/>
        <dbReference type="ChEBI" id="CHEBI:17735"/>
        <dbReference type="ChEBI" id="CHEBI:57783"/>
        <dbReference type="ChEBI" id="CHEBI:58349"/>
        <dbReference type="EC" id="1.14.13.8"/>
    </reaction>
    <physiologicalReaction direction="left-to-right" evidence="33">
        <dbReference type="Rhea" id="RHEA:24469"/>
    </physiologicalReaction>
</comment>
<comment type="subcellular location">
    <subcellularLocation>
        <location evidence="2">Endoplasmic reticulum membrane</location>
        <topology evidence="2">Single-pass membrane protein</topology>
    </subcellularLocation>
    <subcellularLocation>
        <location evidence="3">Microsome membrane</location>
    </subcellularLocation>
</comment>
<dbReference type="GO" id="GO:0006629">
    <property type="term" value="P:lipid metabolic process"/>
    <property type="evidence" value="ECO:0007669"/>
    <property type="project" value="UniProtKB-KW"/>
</dbReference>
<comment type="catalytic activity">
    <reaction evidence="26">
        <text>heptan-2-one + NADPH + O2 + H(+) = pentyl acetate + NADP(+) + H2O</text>
        <dbReference type="Rhea" id="RHEA:54836"/>
        <dbReference type="ChEBI" id="CHEBI:5672"/>
        <dbReference type="ChEBI" id="CHEBI:15377"/>
        <dbReference type="ChEBI" id="CHEBI:15378"/>
        <dbReference type="ChEBI" id="CHEBI:15379"/>
        <dbReference type="ChEBI" id="CHEBI:57783"/>
        <dbReference type="ChEBI" id="CHEBI:58349"/>
        <dbReference type="ChEBI" id="CHEBI:87362"/>
    </reaction>
    <physiologicalReaction direction="left-to-right" evidence="26">
        <dbReference type="Rhea" id="RHEA:54837"/>
    </physiologicalReaction>
</comment>
<evidence type="ECO:0000313" key="37">
    <source>
        <dbReference type="EMBL" id="SFF21076.1"/>
    </source>
</evidence>
<dbReference type="GO" id="GO:0050661">
    <property type="term" value="F:NADP binding"/>
    <property type="evidence" value="ECO:0007669"/>
    <property type="project" value="InterPro"/>
</dbReference>
<dbReference type="Proteomes" id="UP000199690">
    <property type="component" value="Unassembled WGS sequence"/>
</dbReference>
<evidence type="ECO:0000256" key="21">
    <source>
        <dbReference type="ARBA" id="ARBA00029728"/>
    </source>
</evidence>
<evidence type="ECO:0000256" key="1">
    <source>
        <dbReference type="ARBA" id="ARBA00001974"/>
    </source>
</evidence>
<dbReference type="EMBL" id="FNVB01000003">
    <property type="protein sequence ID" value="SEG37097.1"/>
    <property type="molecule type" value="Genomic_DNA"/>
</dbReference>
<comment type="similarity">
    <text evidence="4">Belongs to the FMO family.</text>
</comment>
<evidence type="ECO:0000256" key="25">
    <source>
        <dbReference type="ARBA" id="ARBA00047426"/>
    </source>
</evidence>
<keyword evidence="38" id="KW-1185">Reference proteome</keyword>
<organism evidence="36 39">
    <name type="scientific">Saccharopolyspora kobensis</name>
    <dbReference type="NCBI Taxonomy" id="146035"/>
    <lineage>
        <taxon>Bacteria</taxon>
        <taxon>Bacillati</taxon>
        <taxon>Actinomycetota</taxon>
        <taxon>Actinomycetes</taxon>
        <taxon>Pseudonocardiales</taxon>
        <taxon>Pseudonocardiaceae</taxon>
        <taxon>Saccharopolyspora</taxon>
    </lineage>
</organism>
<comment type="catalytic activity">
    <reaction evidence="27">
        <text>sulcatone + NADPH + O2 + H(+) = 4-methylpent-3-en-1-yl acetate + NADP(+) + H2O</text>
        <dbReference type="Rhea" id="RHEA:54864"/>
        <dbReference type="ChEBI" id="CHEBI:15377"/>
        <dbReference type="ChEBI" id="CHEBI:15378"/>
        <dbReference type="ChEBI" id="CHEBI:15379"/>
        <dbReference type="ChEBI" id="CHEBI:16310"/>
        <dbReference type="ChEBI" id="CHEBI:57783"/>
        <dbReference type="ChEBI" id="CHEBI:58349"/>
        <dbReference type="ChEBI" id="CHEBI:138373"/>
    </reaction>
    <physiologicalReaction direction="left-to-right" evidence="27">
        <dbReference type="Rhea" id="RHEA:54865"/>
    </physiologicalReaction>
</comment>
<dbReference type="PIRSF" id="PIRSF000332">
    <property type="entry name" value="FMO"/>
    <property type="match status" value="1"/>
</dbReference>
<comment type="catalytic activity">
    <reaction evidence="34">
        <text>octan-3-one + NADPH + O2 + H(+) = pentyl propanoate + NADP(+) + H2O</text>
        <dbReference type="Rhea" id="RHEA:54840"/>
        <dbReference type="ChEBI" id="CHEBI:15377"/>
        <dbReference type="ChEBI" id="CHEBI:15378"/>
        <dbReference type="ChEBI" id="CHEBI:15379"/>
        <dbReference type="ChEBI" id="CHEBI:57783"/>
        <dbReference type="ChEBI" id="CHEBI:58349"/>
        <dbReference type="ChEBI" id="CHEBI:80946"/>
        <dbReference type="ChEBI" id="CHEBI:87373"/>
    </reaction>
    <physiologicalReaction direction="left-to-right" evidence="34">
        <dbReference type="Rhea" id="RHEA:54841"/>
    </physiologicalReaction>
</comment>
<dbReference type="SUPFAM" id="SSF51905">
    <property type="entry name" value="FAD/NAD(P)-binding domain"/>
    <property type="match status" value="2"/>
</dbReference>
<evidence type="ECO:0000256" key="3">
    <source>
        <dbReference type="ARBA" id="ARBA00004524"/>
    </source>
</evidence>
<dbReference type="EC" id="1.6.3.1" evidence="6"/>
<evidence type="ECO:0000256" key="31">
    <source>
        <dbReference type="ARBA" id="ARBA00048989"/>
    </source>
</evidence>
<evidence type="ECO:0000256" key="4">
    <source>
        <dbReference type="ARBA" id="ARBA00009183"/>
    </source>
</evidence>
<keyword evidence="18" id="KW-0503">Monooxygenase</keyword>
<keyword evidence="9" id="KW-0597">Phosphoprotein</keyword>
<evidence type="ECO:0000256" key="5">
    <source>
        <dbReference type="ARBA" id="ARBA00010139"/>
    </source>
</evidence>
<keyword evidence="10" id="KW-0285">Flavoprotein</keyword>
<evidence type="ECO:0000256" key="2">
    <source>
        <dbReference type="ARBA" id="ARBA00004389"/>
    </source>
</evidence>
<dbReference type="InterPro" id="IPR002257">
    <property type="entry name" value="Flavin_mOase_5"/>
</dbReference>
<dbReference type="InterPro" id="IPR020946">
    <property type="entry name" value="Flavin_mOase-like"/>
</dbReference>
<evidence type="ECO:0000256" key="20">
    <source>
        <dbReference type="ARBA" id="ARBA00023136"/>
    </source>
</evidence>
<keyword evidence="15" id="KW-0521">NADP</keyword>
<evidence type="ECO:0000256" key="30">
    <source>
        <dbReference type="ARBA" id="ARBA00048459"/>
    </source>
</evidence>
<comment type="similarity">
    <text evidence="5">Belongs to the FAD-binding monooxygenase family.</text>
</comment>
<dbReference type="PRINTS" id="PR01125">
    <property type="entry name" value="FMOXYGENASE5"/>
</dbReference>
<gene>
    <name evidence="36" type="ORF">SAMN02982929_01875</name>
    <name evidence="37" type="ORF">SAMN05216506_12232</name>
</gene>
<comment type="catalytic activity">
    <reaction evidence="25">
        <text>hexan-3-one + NADPH + O2 + H(+) = propyl propanoate + NADP(+) + H2O</text>
        <dbReference type="Rhea" id="RHEA:54848"/>
        <dbReference type="ChEBI" id="CHEBI:15377"/>
        <dbReference type="ChEBI" id="CHEBI:15378"/>
        <dbReference type="ChEBI" id="CHEBI:15379"/>
        <dbReference type="ChEBI" id="CHEBI:57783"/>
        <dbReference type="ChEBI" id="CHEBI:58349"/>
        <dbReference type="ChEBI" id="CHEBI:89828"/>
        <dbReference type="ChEBI" id="CHEBI:89891"/>
    </reaction>
    <physiologicalReaction direction="left-to-right" evidence="25">
        <dbReference type="Rhea" id="RHEA:54849"/>
    </physiologicalReaction>
</comment>
<dbReference type="RefSeq" id="WP_093358569.1">
    <property type="nucleotide sequence ID" value="NZ_FNVB01000003.1"/>
</dbReference>
<dbReference type="EMBL" id="FOME01000022">
    <property type="protein sequence ID" value="SFF21076.1"/>
    <property type="molecule type" value="Genomic_DNA"/>
</dbReference>
<dbReference type="Proteomes" id="UP000236729">
    <property type="component" value="Unassembled WGS sequence"/>
</dbReference>
<comment type="catalytic activity">
    <reaction evidence="30">
        <text>octan-3-one + NADPH + O2 + H(+) = ethyl hexanoate + NADP(+) + H2O</text>
        <dbReference type="Rhea" id="RHEA:54856"/>
        <dbReference type="ChEBI" id="CHEBI:15377"/>
        <dbReference type="ChEBI" id="CHEBI:15378"/>
        <dbReference type="ChEBI" id="CHEBI:15379"/>
        <dbReference type="ChEBI" id="CHEBI:57783"/>
        <dbReference type="ChEBI" id="CHEBI:58349"/>
        <dbReference type="ChEBI" id="CHEBI:80946"/>
        <dbReference type="ChEBI" id="CHEBI:86055"/>
    </reaction>
    <physiologicalReaction direction="left-to-right" evidence="30">
        <dbReference type="Rhea" id="RHEA:54857"/>
    </physiologicalReaction>
</comment>
<evidence type="ECO:0000256" key="28">
    <source>
        <dbReference type="ARBA" id="ARBA00047864"/>
    </source>
</evidence>
<evidence type="ECO:0000256" key="22">
    <source>
        <dbReference type="ARBA" id="ARBA00033213"/>
    </source>
</evidence>
<comment type="catalytic activity">
    <reaction evidence="31">
        <text>(2E)-geranial + NADPH + O2 + H(+) = (1E)-2,6-dimethylhepta-1,5-dien-1-yl formate + NADP(+) + H2O</text>
        <dbReference type="Rhea" id="RHEA:54860"/>
        <dbReference type="ChEBI" id="CHEBI:15377"/>
        <dbReference type="ChEBI" id="CHEBI:15378"/>
        <dbReference type="ChEBI" id="CHEBI:15379"/>
        <dbReference type="ChEBI" id="CHEBI:16980"/>
        <dbReference type="ChEBI" id="CHEBI:57783"/>
        <dbReference type="ChEBI" id="CHEBI:58349"/>
        <dbReference type="ChEBI" id="CHEBI:138375"/>
    </reaction>
    <physiologicalReaction direction="left-to-right" evidence="31">
        <dbReference type="Rhea" id="RHEA:54861"/>
    </physiologicalReaction>
</comment>
<keyword evidence="8" id="KW-0488">Methylation</keyword>
<accession>A0A1H5ZN54</accession>
<evidence type="ECO:0000256" key="16">
    <source>
        <dbReference type="ARBA" id="ARBA00022989"/>
    </source>
</evidence>
<accession>A0A1I2GWU0</accession>
<evidence type="ECO:0000256" key="24">
    <source>
        <dbReference type="ARBA" id="ARBA00045722"/>
    </source>
</evidence>